<feature type="coiled-coil region" evidence="1">
    <location>
        <begin position="44"/>
        <end position="71"/>
    </location>
</feature>
<evidence type="ECO:0000256" key="2">
    <source>
        <dbReference type="SAM" id="MobiDB-lite"/>
    </source>
</evidence>
<protein>
    <submittedName>
        <fullName evidence="4">MarR family transcriptional regulator</fullName>
    </submittedName>
</protein>
<dbReference type="PROSITE" id="PS50995">
    <property type="entry name" value="HTH_MARR_2"/>
    <property type="match status" value="1"/>
</dbReference>
<dbReference type="EMBL" id="CP107020">
    <property type="protein sequence ID" value="UYG15824.1"/>
    <property type="molecule type" value="Genomic_DNA"/>
</dbReference>
<dbReference type="Pfam" id="PF12802">
    <property type="entry name" value="MarR_2"/>
    <property type="match status" value="1"/>
</dbReference>
<feature type="domain" description="HTH marR-type" evidence="3">
    <location>
        <begin position="37"/>
        <end position="177"/>
    </location>
</feature>
<dbReference type="SUPFAM" id="SSF46785">
    <property type="entry name" value="Winged helix' DNA-binding domain"/>
    <property type="match status" value="1"/>
</dbReference>
<dbReference type="PANTHER" id="PTHR33164">
    <property type="entry name" value="TRANSCRIPTIONAL REGULATOR, MARR FAMILY"/>
    <property type="match status" value="1"/>
</dbReference>
<dbReference type="SMART" id="SM00347">
    <property type="entry name" value="HTH_MARR"/>
    <property type="match status" value="1"/>
</dbReference>
<keyword evidence="1" id="KW-0175">Coiled coil</keyword>
<dbReference type="Gene3D" id="1.10.10.10">
    <property type="entry name" value="Winged helix-like DNA-binding domain superfamily/Winged helix DNA-binding domain"/>
    <property type="match status" value="1"/>
</dbReference>
<feature type="compositionally biased region" description="Basic and acidic residues" evidence="2">
    <location>
        <begin position="177"/>
        <end position="191"/>
    </location>
</feature>
<dbReference type="InterPro" id="IPR036388">
    <property type="entry name" value="WH-like_DNA-bd_sf"/>
</dbReference>
<evidence type="ECO:0000259" key="3">
    <source>
        <dbReference type="PROSITE" id="PS50995"/>
    </source>
</evidence>
<evidence type="ECO:0000256" key="1">
    <source>
        <dbReference type="SAM" id="Coils"/>
    </source>
</evidence>
<gene>
    <name evidence="4" type="ORF">BRM3_09215</name>
</gene>
<dbReference type="InterPro" id="IPR036390">
    <property type="entry name" value="WH_DNA-bd_sf"/>
</dbReference>
<reference evidence="4" key="1">
    <citation type="submission" date="2022-10" db="EMBL/GenBank/DDBJ databases">
        <title>Whole-Genome Sequencing of Brachybacterium huguangmaarense BRM-3, Isolated from Betula schmidtii.</title>
        <authorList>
            <person name="Haam D."/>
        </authorList>
    </citation>
    <scope>NUCLEOTIDE SEQUENCE</scope>
    <source>
        <strain evidence="4">BRM-3</strain>
    </source>
</reference>
<dbReference type="PANTHER" id="PTHR33164:SF43">
    <property type="entry name" value="HTH-TYPE TRANSCRIPTIONAL REPRESSOR YETL"/>
    <property type="match status" value="1"/>
</dbReference>
<keyword evidence="5" id="KW-1185">Reference proteome</keyword>
<name>A0ABY6FY15_9MICO</name>
<accession>A0ABY6FY15</accession>
<dbReference type="InterPro" id="IPR000835">
    <property type="entry name" value="HTH_MarR-typ"/>
</dbReference>
<evidence type="ECO:0000313" key="5">
    <source>
        <dbReference type="Proteomes" id="UP001164305"/>
    </source>
</evidence>
<proteinExistence type="predicted"/>
<dbReference type="InterPro" id="IPR039422">
    <property type="entry name" value="MarR/SlyA-like"/>
</dbReference>
<organism evidence="4 5">
    <name type="scientific">Brachybacterium huguangmaarense</name>
    <dbReference type="NCBI Taxonomy" id="1652028"/>
    <lineage>
        <taxon>Bacteria</taxon>
        <taxon>Bacillati</taxon>
        <taxon>Actinomycetota</taxon>
        <taxon>Actinomycetes</taxon>
        <taxon>Micrococcales</taxon>
        <taxon>Dermabacteraceae</taxon>
        <taxon>Brachybacterium</taxon>
    </lineage>
</organism>
<dbReference type="Proteomes" id="UP001164305">
    <property type="component" value="Chromosome"/>
</dbReference>
<sequence length="208" mass="22966">MDAQAARSASPSWRLYDLASTDPDSVLTDRSGLSEADTRRIEDLMAAFAALRRVEDEVARASERYMKLKRTDMRALHYLIAAEHRGEIVTAGAMASHLGISTASTTKLLDRLERAGHITRHRHPTDRRALAIRCTPATREVAMETVGRRHAGRFRAARRLSAAERETVIRFLEDTAHEMSLGDEHGAREPEQIASPEPGSDGGAADAR</sequence>
<feature type="region of interest" description="Disordered" evidence="2">
    <location>
        <begin position="177"/>
        <end position="208"/>
    </location>
</feature>
<evidence type="ECO:0000313" key="4">
    <source>
        <dbReference type="EMBL" id="UYG15824.1"/>
    </source>
</evidence>
<dbReference type="RefSeq" id="WP_263593038.1">
    <property type="nucleotide sequence ID" value="NZ_CP107020.1"/>
</dbReference>